<dbReference type="AlphaFoldDB" id="A0A834H8D7"/>
<comment type="caution">
    <text evidence="2">The sequence shown here is derived from an EMBL/GenBank/DDBJ whole genome shotgun (WGS) entry which is preliminary data.</text>
</comment>
<name>A0A834H8D7_RHOSS</name>
<feature type="compositionally biased region" description="Basic and acidic residues" evidence="1">
    <location>
        <begin position="20"/>
        <end position="34"/>
    </location>
</feature>
<feature type="region of interest" description="Disordered" evidence="1">
    <location>
        <begin position="1"/>
        <end position="62"/>
    </location>
</feature>
<evidence type="ECO:0000313" key="2">
    <source>
        <dbReference type="EMBL" id="KAF7149149.1"/>
    </source>
</evidence>
<gene>
    <name evidence="2" type="ORF">RHSIM_Rhsim03G0134100</name>
</gene>
<keyword evidence="3" id="KW-1185">Reference proteome</keyword>
<organism evidence="2 3">
    <name type="scientific">Rhododendron simsii</name>
    <name type="common">Sims's rhododendron</name>
    <dbReference type="NCBI Taxonomy" id="118357"/>
    <lineage>
        <taxon>Eukaryota</taxon>
        <taxon>Viridiplantae</taxon>
        <taxon>Streptophyta</taxon>
        <taxon>Embryophyta</taxon>
        <taxon>Tracheophyta</taxon>
        <taxon>Spermatophyta</taxon>
        <taxon>Magnoliopsida</taxon>
        <taxon>eudicotyledons</taxon>
        <taxon>Gunneridae</taxon>
        <taxon>Pentapetalae</taxon>
        <taxon>asterids</taxon>
        <taxon>Ericales</taxon>
        <taxon>Ericaceae</taxon>
        <taxon>Ericoideae</taxon>
        <taxon>Rhodoreae</taxon>
        <taxon>Rhododendron</taxon>
    </lineage>
</organism>
<accession>A0A834H8D7</accession>
<sequence>MLARKAKAKAKGPYVPSSSRDPKSEDEGNEHPLGQEEEMVEPPSTHRRKRSSEEALDYNPQAADEINYPSDIFASVNDIRQAMFGNIEDHAQGATSEKFMENGRLERGIINSSILTKSMSQSKKLTDCRAGQHMDGVSKLKHYFQHFGYCNNSKLTDDFDDDLESVIKTYTSSTST</sequence>
<evidence type="ECO:0000313" key="3">
    <source>
        <dbReference type="Proteomes" id="UP000626092"/>
    </source>
</evidence>
<reference evidence="2" key="1">
    <citation type="submission" date="2019-11" db="EMBL/GenBank/DDBJ databases">
        <authorList>
            <person name="Liu Y."/>
            <person name="Hou J."/>
            <person name="Li T.-Q."/>
            <person name="Guan C.-H."/>
            <person name="Wu X."/>
            <person name="Wu H.-Z."/>
            <person name="Ling F."/>
            <person name="Zhang R."/>
            <person name="Shi X.-G."/>
            <person name="Ren J.-P."/>
            <person name="Chen E.-F."/>
            <person name="Sun J.-M."/>
        </authorList>
    </citation>
    <scope>NUCLEOTIDE SEQUENCE</scope>
    <source>
        <strain evidence="2">Adult_tree_wgs_1</strain>
        <tissue evidence="2">Leaves</tissue>
    </source>
</reference>
<evidence type="ECO:0000256" key="1">
    <source>
        <dbReference type="SAM" id="MobiDB-lite"/>
    </source>
</evidence>
<proteinExistence type="predicted"/>
<feature type="compositionally biased region" description="Basic residues" evidence="1">
    <location>
        <begin position="1"/>
        <end position="10"/>
    </location>
</feature>
<protein>
    <submittedName>
        <fullName evidence="2">Uncharacterized protein</fullName>
    </submittedName>
</protein>
<dbReference type="Proteomes" id="UP000626092">
    <property type="component" value="Unassembled WGS sequence"/>
</dbReference>
<dbReference type="EMBL" id="WJXA01000003">
    <property type="protein sequence ID" value="KAF7149149.1"/>
    <property type="molecule type" value="Genomic_DNA"/>
</dbReference>